<evidence type="ECO:0000256" key="5">
    <source>
        <dbReference type="ARBA" id="ARBA00022490"/>
    </source>
</evidence>
<feature type="compositionally biased region" description="Basic and acidic residues" evidence="12">
    <location>
        <begin position="19"/>
        <end position="32"/>
    </location>
</feature>
<comment type="subcellular location">
    <subcellularLocation>
        <location evidence="2">Cell membrane</location>
        <topology evidence="2">Peripheral membrane protein</topology>
        <orientation evidence="2">Cytoplasmic side</orientation>
    </subcellularLocation>
    <subcellularLocation>
        <location evidence="1">Cytoplasm</location>
        <location evidence="1">Cytoskeleton</location>
    </subcellularLocation>
</comment>
<feature type="region of interest" description="Disordered" evidence="12">
    <location>
        <begin position="1"/>
        <end position="55"/>
    </location>
</feature>
<dbReference type="PANTHER" id="PTHR46369">
    <property type="entry name" value="PROTEIN CELLULOSE SYNTHASE INTERACTIVE 1"/>
    <property type="match status" value="1"/>
</dbReference>
<organism evidence="14 15">
    <name type="scientific">Tagetes erecta</name>
    <name type="common">African marigold</name>
    <dbReference type="NCBI Taxonomy" id="13708"/>
    <lineage>
        <taxon>Eukaryota</taxon>
        <taxon>Viridiplantae</taxon>
        <taxon>Streptophyta</taxon>
        <taxon>Embryophyta</taxon>
        <taxon>Tracheophyta</taxon>
        <taxon>Spermatophyta</taxon>
        <taxon>Magnoliopsida</taxon>
        <taxon>eudicotyledons</taxon>
        <taxon>Gunneridae</taxon>
        <taxon>Pentapetalae</taxon>
        <taxon>asterids</taxon>
        <taxon>campanulids</taxon>
        <taxon>Asterales</taxon>
        <taxon>Asteraceae</taxon>
        <taxon>Asteroideae</taxon>
        <taxon>Heliantheae alliance</taxon>
        <taxon>Tageteae</taxon>
        <taxon>Tagetes</taxon>
    </lineage>
</organism>
<dbReference type="GO" id="GO:0051211">
    <property type="term" value="P:anisotropic cell growth"/>
    <property type="evidence" value="ECO:0007669"/>
    <property type="project" value="InterPro"/>
</dbReference>
<evidence type="ECO:0000256" key="6">
    <source>
        <dbReference type="ARBA" id="ARBA00022737"/>
    </source>
</evidence>
<protein>
    <recommendedName>
        <fullName evidence="13">C2 domain-containing protein</fullName>
    </recommendedName>
</protein>
<keyword evidence="5" id="KW-0963">Cytoplasm</keyword>
<feature type="repeat" description="ARM" evidence="11">
    <location>
        <begin position="1822"/>
        <end position="1865"/>
    </location>
</feature>
<keyword evidence="4" id="KW-1003">Cell membrane</keyword>
<dbReference type="FunFam" id="1.25.10.10:FF:000875">
    <property type="entry name" value="Protein CELLULOSE SYNTHASE INTERACTIVE 1"/>
    <property type="match status" value="1"/>
</dbReference>
<keyword evidence="15" id="KW-1185">Reference proteome</keyword>
<keyword evidence="8" id="KW-0472">Membrane</keyword>
<evidence type="ECO:0000256" key="2">
    <source>
        <dbReference type="ARBA" id="ARBA00004413"/>
    </source>
</evidence>
<evidence type="ECO:0000256" key="8">
    <source>
        <dbReference type="ARBA" id="ARBA00023136"/>
    </source>
</evidence>
<keyword evidence="9" id="KW-0206">Cytoskeleton</keyword>
<evidence type="ECO:0000256" key="12">
    <source>
        <dbReference type="SAM" id="MobiDB-lite"/>
    </source>
</evidence>
<dbReference type="InterPro" id="IPR011989">
    <property type="entry name" value="ARM-like"/>
</dbReference>
<evidence type="ECO:0000256" key="4">
    <source>
        <dbReference type="ARBA" id="ARBA00022475"/>
    </source>
</evidence>
<dbReference type="PROSITE" id="PS50004">
    <property type="entry name" value="C2"/>
    <property type="match status" value="1"/>
</dbReference>
<dbReference type="GO" id="GO:0009653">
    <property type="term" value="P:anatomical structure morphogenesis"/>
    <property type="evidence" value="ECO:0007669"/>
    <property type="project" value="UniProtKB-ARBA"/>
</dbReference>
<dbReference type="InterPro" id="IPR035892">
    <property type="entry name" value="C2_domain_sf"/>
</dbReference>
<dbReference type="GO" id="GO:0008017">
    <property type="term" value="F:microtubule binding"/>
    <property type="evidence" value="ECO:0007669"/>
    <property type="project" value="InterPro"/>
</dbReference>
<dbReference type="SUPFAM" id="SSF48371">
    <property type="entry name" value="ARM repeat"/>
    <property type="match status" value="3"/>
</dbReference>
<dbReference type="InterPro" id="IPR016024">
    <property type="entry name" value="ARM-type_fold"/>
</dbReference>
<evidence type="ECO:0000256" key="3">
    <source>
        <dbReference type="ARBA" id="ARBA00022473"/>
    </source>
</evidence>
<dbReference type="InterPro" id="IPR044297">
    <property type="entry name" value="CSI1/2/3"/>
</dbReference>
<name>A0AAD8P553_TARER</name>
<feature type="domain" description="C2" evidence="13">
    <location>
        <begin position="2008"/>
        <end position="2125"/>
    </location>
</feature>
<dbReference type="EMBL" id="JAUHHV010000002">
    <property type="protein sequence ID" value="KAK1432376.1"/>
    <property type="molecule type" value="Genomic_DNA"/>
</dbReference>
<proteinExistence type="predicted"/>
<dbReference type="InterPro" id="IPR000225">
    <property type="entry name" value="Armadillo"/>
</dbReference>
<dbReference type="PROSITE" id="PS50176">
    <property type="entry name" value="ARM_REPEAT"/>
    <property type="match status" value="2"/>
</dbReference>
<dbReference type="Pfam" id="PF00168">
    <property type="entry name" value="C2"/>
    <property type="match status" value="1"/>
</dbReference>
<evidence type="ECO:0000313" key="15">
    <source>
        <dbReference type="Proteomes" id="UP001229421"/>
    </source>
</evidence>
<dbReference type="GO" id="GO:0005886">
    <property type="term" value="C:plasma membrane"/>
    <property type="evidence" value="ECO:0007669"/>
    <property type="project" value="UniProtKB-SubCell"/>
</dbReference>
<evidence type="ECO:0000256" key="7">
    <source>
        <dbReference type="ARBA" id="ARBA00022960"/>
    </source>
</evidence>
<evidence type="ECO:0000256" key="11">
    <source>
        <dbReference type="PROSITE-ProRule" id="PRU00259"/>
    </source>
</evidence>
<feature type="repeat" description="ARM" evidence="11">
    <location>
        <begin position="533"/>
        <end position="566"/>
    </location>
</feature>
<keyword evidence="3" id="KW-0217">Developmental protein</keyword>
<evidence type="ECO:0000256" key="10">
    <source>
        <dbReference type="ARBA" id="ARBA00023316"/>
    </source>
</evidence>
<dbReference type="PANTHER" id="PTHR46369:SF2">
    <property type="entry name" value="PROTEIN CELLULOSE SYNTHASE INTERACTIVE 1"/>
    <property type="match status" value="1"/>
</dbReference>
<dbReference type="GO" id="GO:0008360">
    <property type="term" value="P:regulation of cell shape"/>
    <property type="evidence" value="ECO:0007669"/>
    <property type="project" value="UniProtKB-KW"/>
</dbReference>
<dbReference type="GO" id="GO:0009664">
    <property type="term" value="P:plant-type cell wall organization"/>
    <property type="evidence" value="ECO:0007669"/>
    <property type="project" value="UniProtKB-ARBA"/>
</dbReference>
<sequence>MAAAVGWAYSSSTSSGTNDLDRNGDIRPHDTESATPQSLIKMGSRGGSNMEDPDGTLASVAQCIEQLRRSSLSSQDKEYNLSQLLELIDTHGNAFSAVGSHSQAVPVLVSLLRSGSLGVKMQAATVLGSLCQENELRVKVLLGGCVPPLLGLLKSTSVEGKIAAAKTIYAVSQGGAKDHVGSKIFSTEGVVPVLWKQLEKGLKGEHLVDDLLTGALRNLCSSTEGFWSATVQAGGEDILVKLLAAQGSSIQANVCFLLASMMMEDASVCNRIVDADATKLLLKLLGPGNEASVRAQAAAALKSLSAQCKEARKEIASSGGIPSLINATIAPSKEFMQGEHAQALQENAMCALANISGGLSYVISSLGQSLESCTSPTQIADTLGALASALMIYDSKAEISKASDPTDVELTLVKQFKPNSPFLVQERTIEALASLYGNATLSSKLANSDSKHLLVGLITMATNEVQDELIRSLLILCKNEGSLWNALQGREGIQMLISLLGLSSEQQQECAVALLCLLSNENDDSKWAITAAGGIPPLVQILETGSAKAKEDSATILGNLCNHSEDIRECVESADAVPALLWLLKNGSSNGKEIAAKTLNHLIHKSDTATISQLTSLLTSDLPESKVYVLDALKSLLSAAPLTDLLREGCASNDAIDTLIKILSSTKEETRAKSVSALAGIFNRRKDLRESSIAVRTLRSVMKLLNSESECILAETSGCLAAIFLSIRENREVAAVARDALTPLLTLASSSDVQVAEQAVCALANLLLDSEVSENADPEEFIMPATRILNEGNATSRTHAAAAIARLLEPRQTDSALTDYVNRTGTVLALVSFIKSTDCGSAAISEAINALTILSRLKGSAADTDTKPAWAVLAEYPDSISPIVSCIVGAPPNLQDKVIEVLSRLCRAKCMVLGNAITSISGCTSSIASRVINSSDAKLKTGGAALLVCATKVNIQRFFEDLHEVQLHSRLIRSLVSMLTTPKGSHLGNTEDKDFISIFRGSEEVMAIEKETSTSFIYGTNIAIWLLSAIATHNDTSKAEIAEAGAVELLTERISECLSQYGQFYANEDSSIWVCALLLAILFQDRDIIRGNATIKAIPSLASLLRSEESANRYFAAQATASLVCNGSRGTLLSVANSGAAVSLISLLGCADSDIHDLLDLSKEFLLVPYPEQVALERLFRVDDIRVGATSRKAIPALVDLLRPIPDRPGAPFLALGLLIQLGNDSLSNMIAMVESGALEALTKYLSLGPQEATEEAATVLLGILFSVAEIRGHESAYGAMSQLIAVLRMGGRGSRYSSAKALENLFCADHIRNADYARQAVHPLVEVLNTGLEKEQHAAIAALVKLLSDNPSGALAVADVEMNAVDVLCRILSSNCSIDLKGDAAELCCVLFGNTRIRSTVSAARCVEPLISLLVSELGPAHYSVVRALDRLVDDENLAELVAAHGAIIPLVGLLYGSNYKLHEASSKALVKLGKDRPSCKMEMVKAGVIESVLDIIHEAPDFLCAAFAELLRILTNNATIAKGPSAAKVVEPLFLLLTKPEFGPDGQHSALQVLVNILEHPQCRADYTFTSHQAIEPLIPLLDSPAPAVQQLSAELLSHLLLEEHYQKDPVSQQVIGPLMHALGSGVPILQQRAVKALVSIAMTWPNEIAKEGGVAELSKVILLADTSTPHPLWESAAAVLSSILQFSSEFYLEVPIAVLVRLLHSGSEATVVGALNALLVLETDDSSSAVAMAESGAIEALLELLRNHQCEETAARLLEILLNNVKIRETKATKLAILPLSQYLLDPQTQAQQARLLATLALGDLFQNETLARSADAVSACRALVNLLEDQPSEEMKVVAICALQNLVMYSRSNKRAVAEAGGVQVILDLIGSSDTDTSVQAAMFIKLLFSNNTIQEYASSETVRAITAAIEKDLWATGTVNDEYLKALNALFGNFPRLRATEPATLSIPHLVTSLKTGSEATQEAALDALFLLRQAWSACPADVSRSQSNAAADAIPLLQYLIQSGPPRFQEKAELLLQCLPGTLTVIIKRGNNMKQSVGNPSAYCKLTLGNTPSRQTKVVSTGPNPEWDESFVWSFESPPKGQKLHISCKNKSKMGKSSFGKVTIQIDRVVMLGVVAGEYTLLPESKTGASRNLEIEFQWSNK</sequence>
<dbReference type="Pfam" id="PF00514">
    <property type="entry name" value="Arm"/>
    <property type="match status" value="2"/>
</dbReference>
<evidence type="ECO:0000259" key="13">
    <source>
        <dbReference type="PROSITE" id="PS50004"/>
    </source>
</evidence>
<dbReference type="GO" id="GO:0030244">
    <property type="term" value="P:cellulose biosynthetic process"/>
    <property type="evidence" value="ECO:0007669"/>
    <property type="project" value="UniProtKB-ARBA"/>
</dbReference>
<dbReference type="GO" id="GO:2001006">
    <property type="term" value="P:regulation of cellulose biosynthetic process"/>
    <property type="evidence" value="ECO:0007669"/>
    <property type="project" value="InterPro"/>
</dbReference>
<keyword evidence="10" id="KW-0961">Cell wall biogenesis/degradation</keyword>
<dbReference type="GO" id="GO:0010330">
    <property type="term" value="C:cellulose synthase complex"/>
    <property type="evidence" value="ECO:0007669"/>
    <property type="project" value="InterPro"/>
</dbReference>
<keyword evidence="6" id="KW-0677">Repeat</keyword>
<dbReference type="Gene3D" id="1.25.10.10">
    <property type="entry name" value="Leucine-rich Repeat Variant"/>
    <property type="match status" value="7"/>
</dbReference>
<dbReference type="GO" id="GO:0055028">
    <property type="term" value="C:cortical microtubule"/>
    <property type="evidence" value="ECO:0007669"/>
    <property type="project" value="UniProtKB-ARBA"/>
</dbReference>
<dbReference type="FunFam" id="2.60.40.150:FF:000170">
    <property type="entry name" value="Protein CELLULOSE SYNTHASE INTERACTIVE 1"/>
    <property type="match status" value="1"/>
</dbReference>
<dbReference type="Proteomes" id="UP001229421">
    <property type="component" value="Unassembled WGS sequence"/>
</dbReference>
<evidence type="ECO:0000256" key="9">
    <source>
        <dbReference type="ARBA" id="ARBA00023212"/>
    </source>
</evidence>
<dbReference type="SMART" id="SM00239">
    <property type="entry name" value="C2"/>
    <property type="match status" value="1"/>
</dbReference>
<dbReference type="Gene3D" id="2.60.40.150">
    <property type="entry name" value="C2 domain"/>
    <property type="match status" value="1"/>
</dbReference>
<reference evidence="14" key="1">
    <citation type="journal article" date="2023" name="bioRxiv">
        <title>Improved chromosome-level genome assembly for marigold (Tagetes erecta).</title>
        <authorList>
            <person name="Jiang F."/>
            <person name="Yuan L."/>
            <person name="Wang S."/>
            <person name="Wang H."/>
            <person name="Xu D."/>
            <person name="Wang A."/>
            <person name="Fan W."/>
        </authorList>
    </citation>
    <scope>NUCLEOTIDE SEQUENCE</scope>
    <source>
        <strain evidence="14">WSJ</strain>
        <tissue evidence="14">Leaf</tissue>
    </source>
</reference>
<evidence type="ECO:0000313" key="14">
    <source>
        <dbReference type="EMBL" id="KAK1432376.1"/>
    </source>
</evidence>
<comment type="caution">
    <text evidence="14">The sequence shown here is derived from an EMBL/GenBank/DDBJ whole genome shotgun (WGS) entry which is preliminary data.</text>
</comment>
<gene>
    <name evidence="14" type="ORF">QVD17_09272</name>
</gene>
<evidence type="ECO:0000256" key="1">
    <source>
        <dbReference type="ARBA" id="ARBA00004245"/>
    </source>
</evidence>
<accession>A0AAD8P553</accession>
<dbReference type="SUPFAM" id="SSF49562">
    <property type="entry name" value="C2 domain (Calcium/lipid-binding domain, CaLB)"/>
    <property type="match status" value="1"/>
</dbReference>
<keyword evidence="7" id="KW-0133">Cell shape</keyword>
<feature type="compositionally biased region" description="Polar residues" evidence="12">
    <location>
        <begin position="9"/>
        <end position="18"/>
    </location>
</feature>
<dbReference type="CDD" id="cd00030">
    <property type="entry name" value="C2"/>
    <property type="match status" value="1"/>
</dbReference>
<dbReference type="InterPro" id="IPR000008">
    <property type="entry name" value="C2_dom"/>
</dbReference>
<dbReference type="GO" id="GO:0009832">
    <property type="term" value="P:plant-type cell wall biogenesis"/>
    <property type="evidence" value="ECO:0007669"/>
    <property type="project" value="UniProtKB-ARBA"/>
</dbReference>
<dbReference type="SMART" id="SM00185">
    <property type="entry name" value="ARM"/>
    <property type="match status" value="16"/>
</dbReference>
<dbReference type="GO" id="GO:0072699">
    <property type="term" value="P:protein localization to cortical microtubule cytoskeleton"/>
    <property type="evidence" value="ECO:0007669"/>
    <property type="project" value="UniProtKB-ARBA"/>
</dbReference>